<name>A0A318KUX4_9FIRM</name>
<dbReference type="SUPFAM" id="SSF55961">
    <property type="entry name" value="Bet v1-like"/>
    <property type="match status" value="1"/>
</dbReference>
<dbReference type="RefSeq" id="WP_022936598.1">
    <property type="nucleotide sequence ID" value="NZ_CABKRQ010000001.1"/>
</dbReference>
<evidence type="ECO:0008006" key="3">
    <source>
        <dbReference type="Google" id="ProtNLM"/>
    </source>
</evidence>
<dbReference type="InterPro" id="IPR023393">
    <property type="entry name" value="START-like_dom_sf"/>
</dbReference>
<evidence type="ECO:0000313" key="2">
    <source>
        <dbReference type="Proteomes" id="UP000247612"/>
    </source>
</evidence>
<evidence type="ECO:0000313" key="1">
    <source>
        <dbReference type="EMBL" id="PXX81681.1"/>
    </source>
</evidence>
<dbReference type="EMBL" id="QJKH01000001">
    <property type="protein sequence ID" value="PXX81681.1"/>
    <property type="molecule type" value="Genomic_DNA"/>
</dbReference>
<dbReference type="STRING" id="1034346.GCA_000313565_00289"/>
<reference evidence="1 2" key="1">
    <citation type="submission" date="2018-05" db="EMBL/GenBank/DDBJ databases">
        <title>Genomic Encyclopedia of Type Strains, Phase IV (KMG-IV): sequencing the most valuable type-strain genomes for metagenomic binning, comparative biology and taxonomic classification.</title>
        <authorList>
            <person name="Goeker M."/>
        </authorList>
    </citation>
    <scope>NUCLEOTIDE SEQUENCE [LARGE SCALE GENOMIC DNA]</scope>
    <source>
        <strain evidence="1 2">JC118</strain>
    </source>
</reference>
<proteinExistence type="predicted"/>
<dbReference type="OrthoDB" id="9788177at2"/>
<gene>
    <name evidence="1" type="ORF">DES51_101293</name>
</gene>
<sequence>MTSSKIKMTIDAPLTCVWEVVTSLENYTWRSDISKLEVINDKQFVEISQEGISTYFTITVTKPYQQWAFDIENDNMTGHWIGNFTDHETYTEVEFIETVTAKKILMKPFIKMYLKKQQAIYCQDLKRAVKDRN</sequence>
<dbReference type="AlphaFoldDB" id="A0A318KUX4"/>
<dbReference type="CDD" id="cd07812">
    <property type="entry name" value="SRPBCC"/>
    <property type="match status" value="1"/>
</dbReference>
<organism evidence="1 2">
    <name type="scientific">Dielma fastidiosa</name>
    <dbReference type="NCBI Taxonomy" id="1034346"/>
    <lineage>
        <taxon>Bacteria</taxon>
        <taxon>Bacillati</taxon>
        <taxon>Bacillota</taxon>
        <taxon>Erysipelotrichia</taxon>
        <taxon>Erysipelotrichales</taxon>
        <taxon>Erysipelotrichaceae</taxon>
        <taxon>Dielma</taxon>
    </lineage>
</organism>
<dbReference type="Gene3D" id="3.30.530.20">
    <property type="match status" value="1"/>
</dbReference>
<protein>
    <recommendedName>
        <fullName evidence="3">Polyketide cyclase</fullName>
    </recommendedName>
</protein>
<comment type="caution">
    <text evidence="1">The sequence shown here is derived from an EMBL/GenBank/DDBJ whole genome shotgun (WGS) entry which is preliminary data.</text>
</comment>
<keyword evidence="2" id="KW-1185">Reference proteome</keyword>
<accession>A0A318KUX4</accession>
<dbReference type="Proteomes" id="UP000247612">
    <property type="component" value="Unassembled WGS sequence"/>
</dbReference>